<evidence type="ECO:0000313" key="2">
    <source>
        <dbReference type="EMBL" id="KPA84737.1"/>
    </source>
</evidence>
<gene>
    <name evidence="2" type="ORF">ABB37_01233</name>
</gene>
<dbReference type="OrthoDB" id="242742at2759"/>
<dbReference type="VEuPathDB" id="TriTrypDB:LpyrH10_02_2070"/>
<evidence type="ECO:0000313" key="3">
    <source>
        <dbReference type="Proteomes" id="UP000037923"/>
    </source>
</evidence>
<dbReference type="OMA" id="WDDAYLL"/>
<evidence type="ECO:0000256" key="1">
    <source>
        <dbReference type="SAM" id="MobiDB-lite"/>
    </source>
</evidence>
<dbReference type="GeneID" id="26901528"/>
<feature type="compositionally biased region" description="Basic and acidic residues" evidence="1">
    <location>
        <begin position="9"/>
        <end position="23"/>
    </location>
</feature>
<feature type="region of interest" description="Disordered" evidence="1">
    <location>
        <begin position="44"/>
        <end position="109"/>
    </location>
</feature>
<feature type="compositionally biased region" description="Basic and acidic residues" evidence="1">
    <location>
        <begin position="50"/>
        <end position="59"/>
    </location>
</feature>
<dbReference type="AlphaFoldDB" id="A0A0M9G8D0"/>
<accession>A0A0M9G8D0</accession>
<name>A0A0M9G8D0_LEPPY</name>
<comment type="caution">
    <text evidence="2">The sequence shown here is derived from an EMBL/GenBank/DDBJ whole genome shotgun (WGS) entry which is preliminary data.</text>
</comment>
<protein>
    <submittedName>
        <fullName evidence="2">Uncharacterized protein</fullName>
    </submittedName>
</protein>
<keyword evidence="3" id="KW-1185">Reference proteome</keyword>
<feature type="region of interest" description="Disordered" evidence="1">
    <location>
        <begin position="1"/>
        <end position="23"/>
    </location>
</feature>
<proteinExistence type="predicted"/>
<dbReference type="Proteomes" id="UP000037923">
    <property type="component" value="Unassembled WGS sequence"/>
</dbReference>
<organism evidence="2 3">
    <name type="scientific">Leptomonas pyrrhocoris</name>
    <name type="common">Firebug parasite</name>
    <dbReference type="NCBI Taxonomy" id="157538"/>
    <lineage>
        <taxon>Eukaryota</taxon>
        <taxon>Discoba</taxon>
        <taxon>Euglenozoa</taxon>
        <taxon>Kinetoplastea</taxon>
        <taxon>Metakinetoplastina</taxon>
        <taxon>Trypanosomatida</taxon>
        <taxon>Trypanosomatidae</taxon>
        <taxon>Leishmaniinae</taxon>
        <taxon>Leptomonas</taxon>
    </lineage>
</organism>
<feature type="compositionally biased region" description="Low complexity" evidence="1">
    <location>
        <begin position="74"/>
        <end position="86"/>
    </location>
</feature>
<reference evidence="2 3" key="1">
    <citation type="submission" date="2015-07" db="EMBL/GenBank/DDBJ databases">
        <title>High-quality genome of monoxenous trypanosomatid Leptomonas pyrrhocoris.</title>
        <authorList>
            <person name="Flegontov P."/>
            <person name="Butenko A."/>
            <person name="Firsov S."/>
            <person name="Vlcek C."/>
            <person name="Logacheva M.D."/>
            <person name="Field M."/>
            <person name="Filatov D."/>
            <person name="Flegontova O."/>
            <person name="Gerasimov E."/>
            <person name="Jackson A.P."/>
            <person name="Kelly S."/>
            <person name="Opperdoes F."/>
            <person name="O'Reilly A."/>
            <person name="Votypka J."/>
            <person name="Yurchenko V."/>
            <person name="Lukes J."/>
        </authorList>
    </citation>
    <scope>NUCLEOTIDE SEQUENCE [LARGE SCALE GENOMIC DNA]</scope>
    <source>
        <strain evidence="2">H10</strain>
    </source>
</reference>
<dbReference type="RefSeq" id="XP_015663176.1">
    <property type="nucleotide sequence ID" value="XM_015797656.1"/>
</dbReference>
<sequence length="147" mass="16025">MSTARRARERNAHPKAETYSRADEALWDDEYLLKLFNEQLENSAAVSDAAHPDINDRSNETSVSASETEDDGECSSTDSTTSSKSSVNEKNGATKSAAEAAASDLGGLQLPDDVKTLVQSFYRAGFEAGRYVGRTETAGQKSRKRRR</sequence>
<dbReference type="EMBL" id="LGTL01000002">
    <property type="protein sequence ID" value="KPA84737.1"/>
    <property type="molecule type" value="Genomic_DNA"/>
</dbReference>